<evidence type="ECO:0000313" key="7">
    <source>
        <dbReference type="EMBL" id="BDV44535.1"/>
    </source>
</evidence>
<feature type="signal peptide" evidence="6">
    <location>
        <begin position="1"/>
        <end position="21"/>
    </location>
</feature>
<keyword evidence="5" id="KW-0408">Iron</keyword>
<dbReference type="Proteomes" id="UP001317705">
    <property type="component" value="Chromosome"/>
</dbReference>
<keyword evidence="6" id="KW-0732">Signal</keyword>
<reference evidence="7 8" key="1">
    <citation type="submission" date="2022-12" db="EMBL/GenBank/DDBJ databases">
        <title>Polyphasic characterization of Geotalea uranireducens NIT-SL11 newly isolated from a complex of sewage sludge and microbially reduced graphene oxide.</title>
        <authorList>
            <person name="Xie L."/>
            <person name="Yoshida N."/>
            <person name="Meng L."/>
        </authorList>
    </citation>
    <scope>NUCLEOTIDE SEQUENCE [LARGE SCALE GENOMIC DNA]</scope>
    <source>
        <strain evidence="7 8">NIT-SL11</strain>
    </source>
</reference>
<keyword evidence="4" id="KW-0249">Electron transport</keyword>
<feature type="chain" id="PRO_5046765915" evidence="6">
    <location>
        <begin position="22"/>
        <end position="586"/>
    </location>
</feature>
<accession>A0ABM8EQ03</accession>
<dbReference type="PANTHER" id="PTHR30333">
    <property type="entry name" value="CYTOCHROME C-TYPE PROTEIN"/>
    <property type="match status" value="1"/>
</dbReference>
<evidence type="ECO:0000313" key="8">
    <source>
        <dbReference type="Proteomes" id="UP001317705"/>
    </source>
</evidence>
<evidence type="ECO:0000256" key="1">
    <source>
        <dbReference type="ARBA" id="ARBA00022448"/>
    </source>
</evidence>
<evidence type="ECO:0000256" key="6">
    <source>
        <dbReference type="SAM" id="SignalP"/>
    </source>
</evidence>
<evidence type="ECO:0000256" key="2">
    <source>
        <dbReference type="ARBA" id="ARBA00022617"/>
    </source>
</evidence>
<evidence type="ECO:0000256" key="3">
    <source>
        <dbReference type="ARBA" id="ARBA00022723"/>
    </source>
</evidence>
<evidence type="ECO:0000256" key="5">
    <source>
        <dbReference type="ARBA" id="ARBA00023004"/>
    </source>
</evidence>
<dbReference type="InterPro" id="IPR051174">
    <property type="entry name" value="Cytochrome_c-type_ET"/>
</dbReference>
<sequence length="586" mass="64199">MTNRQLLPALFLLALAAPALAAAPPAGESGCIACHSNATTMKEAGYPHFTVTNAEVEAQSGMTADCQDCHRGDPQARDKEKAHTGLGRLLVVRKKGLTAEPVERRHPLYFGEGGMGRIRYVADKDGKGVFDSTVTTILWQDKRPDTLSQNFTMMKQTCGACHPREFAQFTTSTMGRNAKQSSYRSWTDAARGPHNCGVWFAGNYDRIAANTAVPFSAAVNDLNQRACNSCHVGCLDCHYDPQPASTTDPKLGMHTFNRTPKPESCYGGGRGSLCHAGPEDRRRGAGYFGSSFSHPEGAEPDIHLAKKVGCLDCHESSRDGKLSHAMVKRQATCDRCHAAIVKSHGSSVHRHLACEACHIRNVGGYQGTFWGPGKLAGSPTPFLKYKEYYGIMADPILIRDQRGRWIPVKPFPMAVMNVKTADFKPGLYWRWPGTLPDLQRTDDAWGYVGLFDGLPENNKALLWIQIDKLSHKYGPARSCDSCHGTPDGEQRQLVSWDYAGPGALPFSGSHTVIANSHGLFIRDMKATDSVEPTTGNTISSFAPWIYLKDRWSIPGNFAVPLPKDRAGYERLKGNRPQAIATGIVHR</sequence>
<keyword evidence="8" id="KW-1185">Reference proteome</keyword>
<dbReference type="PANTHER" id="PTHR30333:SF4">
    <property type="entry name" value="CYTOCHROME C FAMILY PROTEIN"/>
    <property type="match status" value="1"/>
</dbReference>
<keyword evidence="1" id="KW-0813">Transport</keyword>
<gene>
    <name evidence="7" type="ORF">GURASL_34580</name>
</gene>
<name>A0ABM8EQ03_9BACT</name>
<keyword evidence="3" id="KW-0479">Metal-binding</keyword>
<proteinExistence type="predicted"/>
<protein>
    <submittedName>
        <fullName evidence="7">Cytochrome c</fullName>
    </submittedName>
</protein>
<organism evidence="7 8">
    <name type="scientific">Geotalea uraniireducens</name>
    <dbReference type="NCBI Taxonomy" id="351604"/>
    <lineage>
        <taxon>Bacteria</taxon>
        <taxon>Pseudomonadati</taxon>
        <taxon>Thermodesulfobacteriota</taxon>
        <taxon>Desulfuromonadia</taxon>
        <taxon>Geobacterales</taxon>
        <taxon>Geobacteraceae</taxon>
        <taxon>Geotalea</taxon>
    </lineage>
</organism>
<dbReference type="RefSeq" id="WP_282000634.1">
    <property type="nucleotide sequence ID" value="NZ_AP027151.1"/>
</dbReference>
<keyword evidence="2" id="KW-0349">Heme</keyword>
<dbReference type="EMBL" id="AP027151">
    <property type="protein sequence ID" value="BDV44535.1"/>
    <property type="molecule type" value="Genomic_DNA"/>
</dbReference>
<dbReference type="SUPFAM" id="SSF48695">
    <property type="entry name" value="Multiheme cytochromes"/>
    <property type="match status" value="1"/>
</dbReference>
<dbReference type="InterPro" id="IPR036280">
    <property type="entry name" value="Multihaem_cyt_sf"/>
</dbReference>
<evidence type="ECO:0000256" key="4">
    <source>
        <dbReference type="ARBA" id="ARBA00022982"/>
    </source>
</evidence>